<reference evidence="2" key="1">
    <citation type="submission" date="2016-10" db="EMBL/GenBank/DDBJ databases">
        <authorList>
            <person name="Varghese N."/>
            <person name="Submissions S."/>
        </authorList>
    </citation>
    <scope>NUCLEOTIDE SEQUENCE [LARGE SCALE GENOMIC DNA]</scope>
    <source>
        <strain evidence="2">DSM 21620</strain>
    </source>
</reference>
<keyword evidence="2" id="KW-1185">Reference proteome</keyword>
<gene>
    <name evidence="1" type="ORF">SAMN05421663_102192</name>
</gene>
<organism evidence="1 2">
    <name type="scientific">Terribacillus halophilus</name>
    <dbReference type="NCBI Taxonomy" id="361279"/>
    <lineage>
        <taxon>Bacteria</taxon>
        <taxon>Bacillati</taxon>
        <taxon>Bacillota</taxon>
        <taxon>Bacilli</taxon>
        <taxon>Bacillales</taxon>
        <taxon>Bacillaceae</taxon>
        <taxon>Terribacillus</taxon>
    </lineage>
</organism>
<proteinExistence type="predicted"/>
<evidence type="ECO:0000313" key="1">
    <source>
        <dbReference type="EMBL" id="SDC36219.1"/>
    </source>
</evidence>
<dbReference type="AlphaFoldDB" id="A0A1G6KYM1"/>
<name>A0A1G6KYM1_9BACI</name>
<dbReference type="InterPro" id="IPR010310">
    <property type="entry name" value="T7SS_ESAT-6-like"/>
</dbReference>
<dbReference type="OrthoDB" id="2224332at2"/>
<dbReference type="Proteomes" id="UP000198666">
    <property type="component" value="Unassembled WGS sequence"/>
</dbReference>
<dbReference type="Pfam" id="PF06013">
    <property type="entry name" value="WXG100"/>
    <property type="match status" value="1"/>
</dbReference>
<accession>A0A1G6KYM1</accession>
<protein>
    <submittedName>
        <fullName evidence="1">Proteins of 100 residues with WXG</fullName>
    </submittedName>
</protein>
<evidence type="ECO:0000313" key="2">
    <source>
        <dbReference type="Proteomes" id="UP000198666"/>
    </source>
</evidence>
<dbReference type="RefSeq" id="WP_093726041.1">
    <property type="nucleotide sequence ID" value="NZ_FMZB01000002.1"/>
</dbReference>
<dbReference type="EMBL" id="FMZB01000002">
    <property type="protein sequence ID" value="SDC36219.1"/>
    <property type="molecule type" value="Genomic_DNA"/>
</dbReference>
<dbReference type="STRING" id="361279.SAMN05421663_102192"/>
<sequence length="100" mass="11418">MAEDVQIKSSELQQAQKAAKKLAASLEKSYEQCEALLKAADVDGWEGKSHDSFLTYLELIKQYHADLKEAADLQQKALENLRDYKYDFLNSSLVKEVRHV</sequence>